<reference evidence="1 2" key="1">
    <citation type="journal article" date="2013" name="Genome Biol.">
        <title>The genome sequence of the most widely cultivated cacao type and its use to identify candidate genes regulating pod color.</title>
        <authorList>
            <person name="Motamayor J.C."/>
            <person name="Mockaitis K."/>
            <person name="Schmutz J."/>
            <person name="Haiminen N."/>
            <person name="Iii D.L."/>
            <person name="Cornejo O."/>
            <person name="Findley S.D."/>
            <person name="Zheng P."/>
            <person name="Utro F."/>
            <person name="Royaert S."/>
            <person name="Saski C."/>
            <person name="Jenkins J."/>
            <person name="Podicheti R."/>
            <person name="Zhao M."/>
            <person name="Scheffler B.E."/>
            <person name="Stack J.C."/>
            <person name="Feltus F.A."/>
            <person name="Mustiga G.M."/>
            <person name="Amores F."/>
            <person name="Phillips W."/>
            <person name="Marelli J.P."/>
            <person name="May G.D."/>
            <person name="Shapiro H."/>
            <person name="Ma J."/>
            <person name="Bustamante C.D."/>
            <person name="Schnell R.J."/>
            <person name="Main D."/>
            <person name="Gilbert D."/>
            <person name="Parida L."/>
            <person name="Kuhn D.N."/>
        </authorList>
    </citation>
    <scope>NUCLEOTIDE SEQUENCE [LARGE SCALE GENOMIC DNA]</scope>
    <source>
        <strain evidence="2">cv. Matina 1-6</strain>
    </source>
</reference>
<gene>
    <name evidence="1" type="ORF">TCM_021447</name>
</gene>
<dbReference type="EMBL" id="CM001882">
    <property type="protein sequence ID" value="EOY06845.1"/>
    <property type="molecule type" value="Genomic_DNA"/>
</dbReference>
<proteinExistence type="predicted"/>
<evidence type="ECO:0000313" key="1">
    <source>
        <dbReference type="EMBL" id="EOY06845.1"/>
    </source>
</evidence>
<keyword evidence="2" id="KW-1185">Reference proteome</keyword>
<dbReference type="HOGENOM" id="CLU_175130_0_0_1"/>
<dbReference type="InParanoid" id="A0A061EP83"/>
<dbReference type="OMA" id="QTWMKED"/>
<evidence type="ECO:0008006" key="3">
    <source>
        <dbReference type="Google" id="ProtNLM"/>
    </source>
</evidence>
<name>A0A061EP83_THECC</name>
<sequence length="108" mass="12757">MAKSVPEKKSMVVADVIPVMTKITKHKLNGSNYLDWSKTVRVYLRSIDKDDHITNDPHTDNTSQTWMKEDARLFLQIRNSINSEIISLINHCEFVTELMNYFDFFIFW</sequence>
<dbReference type="eggNOG" id="KOG0017">
    <property type="taxonomic scope" value="Eukaryota"/>
</dbReference>
<protein>
    <recommendedName>
        <fullName evidence="3">Gag-pol polyprotein</fullName>
    </recommendedName>
</protein>
<organism evidence="1 2">
    <name type="scientific">Theobroma cacao</name>
    <name type="common">Cacao</name>
    <name type="synonym">Cocoa</name>
    <dbReference type="NCBI Taxonomy" id="3641"/>
    <lineage>
        <taxon>Eukaryota</taxon>
        <taxon>Viridiplantae</taxon>
        <taxon>Streptophyta</taxon>
        <taxon>Embryophyta</taxon>
        <taxon>Tracheophyta</taxon>
        <taxon>Spermatophyta</taxon>
        <taxon>Magnoliopsida</taxon>
        <taxon>eudicotyledons</taxon>
        <taxon>Gunneridae</taxon>
        <taxon>Pentapetalae</taxon>
        <taxon>rosids</taxon>
        <taxon>malvids</taxon>
        <taxon>Malvales</taxon>
        <taxon>Malvaceae</taxon>
        <taxon>Byttnerioideae</taxon>
        <taxon>Theobroma</taxon>
    </lineage>
</organism>
<dbReference type="Gramene" id="EOY06845">
    <property type="protein sequence ID" value="EOY06845"/>
    <property type="gene ID" value="TCM_021447"/>
</dbReference>
<evidence type="ECO:0000313" key="2">
    <source>
        <dbReference type="Proteomes" id="UP000026915"/>
    </source>
</evidence>
<dbReference type="Proteomes" id="UP000026915">
    <property type="component" value="Chromosome 4"/>
</dbReference>
<dbReference type="AlphaFoldDB" id="A0A061EP83"/>
<accession>A0A061EP83</accession>